<dbReference type="EMBL" id="LR596615">
    <property type="protein sequence ID" value="VUE36394.1"/>
    <property type="molecule type" value="Genomic_DNA"/>
</dbReference>
<accession>A0A2C9CXS9</accession>
<dbReference type="EMBL" id="LT960551">
    <property type="protein sequence ID" value="SOK58625.1"/>
    <property type="molecule type" value="Genomic_DNA"/>
</dbReference>
<dbReference type="RefSeq" id="YP_009623958.1">
    <property type="nucleotide sequence ID" value="NC_042116.1"/>
</dbReference>
<dbReference type="GeneID" id="40100766"/>
<reference evidence="1" key="1">
    <citation type="submission" date="2017-10" db="EMBL/GenBank/DDBJ databases">
        <authorList>
            <person name="Banno H."/>
            <person name="Chua N.-H."/>
        </authorList>
    </citation>
    <scope>NUCLEOTIDE SEQUENCE [LARGE SCALE GENOMIC DNA]</scope>
</reference>
<dbReference type="KEGG" id="vg:40100766"/>
<evidence type="ECO:0000313" key="4">
    <source>
        <dbReference type="Proteomes" id="UP000317227"/>
    </source>
</evidence>
<reference evidence="3" key="2">
    <citation type="submission" date="2017-10" db="EMBL/GenBank/DDBJ databases">
        <authorList>
            <person name="Skurnik M."/>
        </authorList>
    </citation>
    <scope>NUCLEOTIDE SEQUENCE [LARGE SCALE GENOMIC DNA]</scope>
</reference>
<organism evidence="1 3">
    <name type="scientific">Yersinia phage fHe-Yen9-04</name>
    <dbReference type="NCBI Taxonomy" id="2052742"/>
    <lineage>
        <taxon>Viruses</taxon>
        <taxon>Duplodnaviria</taxon>
        <taxon>Heunggongvirae</taxon>
        <taxon>Uroviricota</taxon>
        <taxon>Caudoviricetes</taxon>
        <taxon>Eneladusvirus</taxon>
        <taxon>Eneladusvirus Yen904</taxon>
    </lineage>
</organism>
<dbReference type="Proteomes" id="UP000240931">
    <property type="component" value="Segment"/>
</dbReference>
<dbReference type="Proteomes" id="UP000317227">
    <property type="component" value="Segment"/>
</dbReference>
<protein>
    <submittedName>
        <fullName evidence="1">G348 protein</fullName>
    </submittedName>
</protein>
<sequence length="23" mass="2896">MKLYLKFREIHNSTDSDDYHRQV</sequence>
<name>A0A2C9CXS9_9CAUD</name>
<evidence type="ECO:0000313" key="3">
    <source>
        <dbReference type="Proteomes" id="UP000240931"/>
    </source>
</evidence>
<keyword evidence="3" id="KW-1185">Reference proteome</keyword>
<evidence type="ECO:0000313" key="1">
    <source>
        <dbReference type="EMBL" id="SOK58625.1"/>
    </source>
</evidence>
<gene>
    <name evidence="1" type="primary">g348</name>
</gene>
<reference evidence="2 4" key="3">
    <citation type="submission" date="2019-06" db="EMBL/GenBank/DDBJ databases">
        <authorList>
            <person name="Bower L."/>
            <person name="Leinonen R."/>
        </authorList>
    </citation>
    <scope>NUCLEOTIDE SEQUENCE [LARGE SCALE GENOMIC DNA]</scope>
</reference>
<proteinExistence type="predicted"/>
<evidence type="ECO:0000313" key="2">
    <source>
        <dbReference type="EMBL" id="VUE36394.1"/>
    </source>
</evidence>